<dbReference type="Proteomes" id="UP000316639">
    <property type="component" value="Unassembled WGS sequence"/>
</dbReference>
<dbReference type="OrthoDB" id="3638028at2"/>
<evidence type="ECO:0000313" key="2">
    <source>
        <dbReference type="Proteomes" id="UP000316639"/>
    </source>
</evidence>
<dbReference type="GO" id="GO:0019748">
    <property type="term" value="P:secondary metabolic process"/>
    <property type="evidence" value="ECO:0007669"/>
    <property type="project" value="InterPro"/>
</dbReference>
<gene>
    <name evidence="1" type="ORF">FKR81_24125</name>
</gene>
<dbReference type="AlphaFoldDB" id="A0A563EQU8"/>
<dbReference type="InterPro" id="IPR006748">
    <property type="entry name" value="NH2Glyco/OHUrea_AB-resist_kin"/>
</dbReference>
<proteinExistence type="predicted"/>
<accession>A0A563EQU8</accession>
<dbReference type="GO" id="GO:0016773">
    <property type="term" value="F:phosphotransferase activity, alcohol group as acceptor"/>
    <property type="evidence" value="ECO:0007669"/>
    <property type="project" value="InterPro"/>
</dbReference>
<keyword evidence="1" id="KW-0808">Transferase</keyword>
<organism evidence="1 2">
    <name type="scientific">Lentzea tibetensis</name>
    <dbReference type="NCBI Taxonomy" id="2591470"/>
    <lineage>
        <taxon>Bacteria</taxon>
        <taxon>Bacillati</taxon>
        <taxon>Actinomycetota</taxon>
        <taxon>Actinomycetes</taxon>
        <taxon>Pseudonocardiales</taxon>
        <taxon>Pseudonocardiaceae</taxon>
        <taxon>Lentzea</taxon>
    </lineage>
</organism>
<dbReference type="Gene3D" id="1.10.510.10">
    <property type="entry name" value="Transferase(Phosphotransferase) domain 1"/>
    <property type="match status" value="1"/>
</dbReference>
<name>A0A563EQU8_9PSEU</name>
<dbReference type="EMBL" id="VOBR01000015">
    <property type="protein sequence ID" value="TWP49618.1"/>
    <property type="molecule type" value="Genomic_DNA"/>
</dbReference>
<sequence>MAQTGGGRPASVTIMLVDELARGRLIRRFGQDVTTWIDGLPELVDHLSQQWELRVEKHMPGGTSATFYCWRDTTPVILKLTPEIDIALSEHRALKAWDGVPSMVSLLDQDLPAGALLLEAVEPGTPVDDFFLPDLLAELHIDAEGFQPLKDRVDFVFALLRKRTTKDVDAYHRAAADLALDRVEPKLLHGDLHLGNVLDGGDRGPIAIDPRPCIGDPAVDAVDMVYAGTDHDERIEALSGVVDGDRLRLWCDAFRPFFP</sequence>
<dbReference type="InterPro" id="IPR011009">
    <property type="entry name" value="Kinase-like_dom_sf"/>
</dbReference>
<reference evidence="1 2" key="1">
    <citation type="submission" date="2019-07" db="EMBL/GenBank/DDBJ databases">
        <title>Lentzea xizangensis sp. nov., isolated from Qinghai-Tibetan Plateau Soils.</title>
        <authorList>
            <person name="Huang J."/>
        </authorList>
    </citation>
    <scope>NUCLEOTIDE SEQUENCE [LARGE SCALE GENOMIC DNA]</scope>
    <source>
        <strain evidence="1 2">FXJ1.1311</strain>
    </source>
</reference>
<evidence type="ECO:0000313" key="1">
    <source>
        <dbReference type="EMBL" id="TWP49618.1"/>
    </source>
</evidence>
<comment type="caution">
    <text evidence="1">The sequence shown here is derived from an EMBL/GenBank/DDBJ whole genome shotgun (WGS) entry which is preliminary data.</text>
</comment>
<dbReference type="SUPFAM" id="SSF56112">
    <property type="entry name" value="Protein kinase-like (PK-like)"/>
    <property type="match status" value="1"/>
</dbReference>
<dbReference type="Pfam" id="PF04655">
    <property type="entry name" value="APH_6_hur"/>
    <property type="match status" value="1"/>
</dbReference>
<keyword evidence="2" id="KW-1185">Reference proteome</keyword>
<protein>
    <submittedName>
        <fullName evidence="1">Phosphotransferase</fullName>
    </submittedName>
</protein>